<dbReference type="InterPro" id="IPR022409">
    <property type="entry name" value="PKD/Chitinase_dom"/>
</dbReference>
<feature type="region of interest" description="Disordered" evidence="2">
    <location>
        <begin position="481"/>
        <end position="500"/>
    </location>
</feature>
<dbReference type="InterPro" id="IPR007110">
    <property type="entry name" value="Ig-like_dom"/>
</dbReference>
<organism evidence="7 8">
    <name type="scientific">Splendidivirga corallicola</name>
    <dbReference type="NCBI Taxonomy" id="3051826"/>
    <lineage>
        <taxon>Bacteria</taxon>
        <taxon>Pseudomonadati</taxon>
        <taxon>Bacteroidota</taxon>
        <taxon>Cytophagia</taxon>
        <taxon>Cytophagales</taxon>
        <taxon>Splendidivirgaceae</taxon>
        <taxon>Splendidivirga</taxon>
    </lineage>
</organism>
<evidence type="ECO:0000256" key="2">
    <source>
        <dbReference type="SAM" id="MobiDB-lite"/>
    </source>
</evidence>
<dbReference type="Gene3D" id="2.60.120.260">
    <property type="entry name" value="Galactose-binding domain-like"/>
    <property type="match status" value="2"/>
</dbReference>
<dbReference type="PANTHER" id="PTHR36842:SF1">
    <property type="entry name" value="PROTEIN TOLB"/>
    <property type="match status" value="1"/>
</dbReference>
<dbReference type="Pfam" id="PF09113">
    <property type="entry name" value="N-glycanase_C"/>
    <property type="match status" value="1"/>
</dbReference>
<evidence type="ECO:0000259" key="5">
    <source>
        <dbReference type="PROSITE" id="PS50093"/>
    </source>
</evidence>
<dbReference type="InterPro" id="IPR045474">
    <property type="entry name" value="GEVED"/>
</dbReference>
<dbReference type="PROSITE" id="PS50093">
    <property type="entry name" value="PKD"/>
    <property type="match status" value="3"/>
</dbReference>
<dbReference type="Pfam" id="PF20009">
    <property type="entry name" value="GEVED"/>
    <property type="match status" value="1"/>
</dbReference>
<dbReference type="InterPro" id="IPR008979">
    <property type="entry name" value="Galactose-bd-like_sf"/>
</dbReference>
<dbReference type="EMBL" id="JAUJEA010000016">
    <property type="protein sequence ID" value="MDN5205257.1"/>
    <property type="molecule type" value="Genomic_DNA"/>
</dbReference>
<dbReference type="InterPro" id="IPR014784">
    <property type="entry name" value="Cu2_ascorb_mOase-like_C"/>
</dbReference>
<gene>
    <name evidence="7" type="ORF">QQ008_27990</name>
</gene>
<comment type="caution">
    <text evidence="7">The sequence shown here is derived from an EMBL/GenBank/DDBJ whole genome shotgun (WGS) entry which is preliminary data.</text>
</comment>
<dbReference type="NCBIfam" id="TIGR04183">
    <property type="entry name" value="Por_Secre_tail"/>
    <property type="match status" value="1"/>
</dbReference>
<dbReference type="PANTHER" id="PTHR36842">
    <property type="entry name" value="PROTEIN TOLB HOMOLOG"/>
    <property type="match status" value="1"/>
</dbReference>
<evidence type="ECO:0000256" key="1">
    <source>
        <dbReference type="ARBA" id="ARBA00023157"/>
    </source>
</evidence>
<feature type="domain" description="Ig-like" evidence="6">
    <location>
        <begin position="809"/>
        <end position="914"/>
    </location>
</feature>
<dbReference type="InterPro" id="IPR035986">
    <property type="entry name" value="PKD_dom_sf"/>
</dbReference>
<dbReference type="InterPro" id="IPR015197">
    <property type="entry name" value="PngaseF_C"/>
</dbReference>
<keyword evidence="1" id="KW-1015">Disulfide bond</keyword>
<keyword evidence="3" id="KW-0732">Signal</keyword>
<dbReference type="InterPro" id="IPR008977">
    <property type="entry name" value="PHM/PNGase_F_dom_sf"/>
</dbReference>
<dbReference type="PROSITE" id="PS50835">
    <property type="entry name" value="IG_LIKE"/>
    <property type="match status" value="1"/>
</dbReference>
<dbReference type="InterPro" id="IPR013783">
    <property type="entry name" value="Ig-like_fold"/>
</dbReference>
<dbReference type="SUPFAM" id="SSF49785">
    <property type="entry name" value="Galactose-binding domain-like"/>
    <property type="match status" value="2"/>
</dbReference>
<dbReference type="Pfam" id="PF18911">
    <property type="entry name" value="PKD_4"/>
    <property type="match status" value="3"/>
</dbReference>
<dbReference type="Pfam" id="PF18962">
    <property type="entry name" value="Por_Secre_tail"/>
    <property type="match status" value="1"/>
</dbReference>
<dbReference type="SUPFAM" id="SSF49742">
    <property type="entry name" value="PHM/PNGase F"/>
    <property type="match status" value="2"/>
</dbReference>
<dbReference type="Gene3D" id="2.60.120.230">
    <property type="match status" value="2"/>
</dbReference>
<reference evidence="7" key="1">
    <citation type="submission" date="2023-06" db="EMBL/GenBank/DDBJ databases">
        <title>Genomic of Parafulvivirga corallium.</title>
        <authorList>
            <person name="Wang G."/>
        </authorList>
    </citation>
    <scope>NUCLEOTIDE SEQUENCE</scope>
    <source>
        <strain evidence="7">BMA10</strain>
    </source>
</reference>
<feature type="domain" description="PKD" evidence="5">
    <location>
        <begin position="326"/>
        <end position="406"/>
    </location>
</feature>
<sequence length="1128" mass="120192">MKNYLLALLLISPILARSQTTTVTTFNQTLIGFGAGKSQTATGTFTLPSNTGNISQINMYVKLECATGGCGEWDVFSNVSVKDPTSGAWFEMGRFITPYGVDISQRGRGFVFDVTDFKSLLKGSVELKTFIEIWTTDDGWLVTVEFDFIQGTPDYQHYAIVPVIHYANHSGGVPYGVAHNKVMNLDVSIPSNSQETKLRTIISGWGHATPGDGSRRCAEWCFRTHNIKINGTNTFSHYMGPIGCSSNPVQPQSGNWSPDRAGWCPGQEVPIRHNTMASTYAGQTFNFEYEFQSWINDGGNGNAFYSVSTFVVVKSSTAINAPVVSPIADFSASKPSVNEGESIDFTDKSVNIPSSWLWTFEGGTPSSSTSQNPSVTYNTAGKYNVTLQVTNSAGSNTKTITDLIVVNTPLGSDVDHTDPVGSGTDSASGQINANEGSAKAFDNDNATKWLDNGGTPSTGSPRWIQLELPSAKAVNRLTITSANDSDGRDPKNFSIKGSNNGTSFTTLQSWTDQNFTARHQRQEFFFTNTASYKYYRLEITANKGNGGSTQLAEIEFIGPAGSSGSAPVADFSASTTSITEGQSVSFTDASSNNPTSWSWTFTGGTPASSTIQNPTVTYNNAGTYEVSLTATNANGSDTETKSAYITVTTSGGSDVDHTDPVGTGTITRRAEIHSGEGAAKAFDNQTSTKWLDNGGVPSTGNPSWIQIQLPSAKITNKLTITSANDDFGRDPENFSLKGSNDGTNFNTLGSWTGQAFTARFQKKEWTFSNTTAYTYYRLEITKNDNDVGMTQLSEIELVGPSGTGGGSNPPVADFTASNTTITVGQSVSFTDQSTNSPTSWTWTFNGGTPSSSTAQNPSVTYNTAGTYDVILTATNADGSDTETKTGFITVNGSVTYCAASTNGCGTYEYISNVSIGSINHGTGCSSGGYDDNTNVSTALTGSQSLTVTIGRPDPANQVGAWIDWNQDGDFGDANESISMTFNGSAGTGTVTVPSGAASGSTRMRVRVNWNAAAPSCGNTTYGEVEDYTVTVNGGGTGGSPESIAADMHLKIFPNPVSNNLNIQFSKGKKENATIRLYNQLGSLLYFKNITNNSVHVLETLNLNQYPKGVLMLNISTGEKVHTQRILRD</sequence>
<feature type="chain" id="PRO_5046627471" evidence="3">
    <location>
        <begin position="19"/>
        <end position="1128"/>
    </location>
</feature>
<evidence type="ECO:0000259" key="6">
    <source>
        <dbReference type="PROSITE" id="PS50835"/>
    </source>
</evidence>
<dbReference type="InterPro" id="IPR026444">
    <property type="entry name" value="Secre_tail"/>
</dbReference>
<evidence type="ECO:0000256" key="3">
    <source>
        <dbReference type="SAM" id="SignalP"/>
    </source>
</evidence>
<dbReference type="InterPro" id="IPR000421">
    <property type="entry name" value="FA58C"/>
</dbReference>
<dbReference type="RefSeq" id="WP_346755279.1">
    <property type="nucleotide sequence ID" value="NZ_JAUJEA010000016.1"/>
</dbReference>
<name>A0ABT8KWV7_9BACT</name>
<dbReference type="SMART" id="SM00089">
    <property type="entry name" value="PKD"/>
    <property type="match status" value="3"/>
</dbReference>
<feature type="signal peptide" evidence="3">
    <location>
        <begin position="1"/>
        <end position="18"/>
    </location>
</feature>
<evidence type="ECO:0000259" key="4">
    <source>
        <dbReference type="PROSITE" id="PS50022"/>
    </source>
</evidence>
<evidence type="ECO:0000313" key="8">
    <source>
        <dbReference type="Proteomes" id="UP001172082"/>
    </source>
</evidence>
<protein>
    <submittedName>
        <fullName evidence="7">PKD domain-containing protein</fullName>
    </submittedName>
</protein>
<accession>A0ABT8KWV7</accession>
<dbReference type="Proteomes" id="UP001172082">
    <property type="component" value="Unassembled WGS sequence"/>
</dbReference>
<feature type="domain" description="PKD" evidence="5">
    <location>
        <begin position="810"/>
        <end position="895"/>
    </location>
</feature>
<proteinExistence type="predicted"/>
<feature type="domain" description="F5/8 type C" evidence="4">
    <location>
        <begin position="405"/>
        <end position="559"/>
    </location>
</feature>
<feature type="domain" description="PKD" evidence="5">
    <location>
        <begin position="567"/>
        <end position="652"/>
    </location>
</feature>
<dbReference type="PROSITE" id="PS50022">
    <property type="entry name" value="FA58C_3"/>
    <property type="match status" value="2"/>
</dbReference>
<feature type="domain" description="F5/8 type C" evidence="4">
    <location>
        <begin position="642"/>
        <end position="800"/>
    </location>
</feature>
<dbReference type="Gene3D" id="2.60.40.10">
    <property type="entry name" value="Immunoglobulins"/>
    <property type="match status" value="3"/>
</dbReference>
<dbReference type="SUPFAM" id="SSF49299">
    <property type="entry name" value="PKD domain"/>
    <property type="match status" value="3"/>
</dbReference>
<dbReference type="InterPro" id="IPR000601">
    <property type="entry name" value="PKD_dom"/>
</dbReference>
<dbReference type="Pfam" id="PF00754">
    <property type="entry name" value="F5_F8_type_C"/>
    <property type="match status" value="2"/>
</dbReference>
<keyword evidence="8" id="KW-1185">Reference proteome</keyword>
<evidence type="ECO:0000313" key="7">
    <source>
        <dbReference type="EMBL" id="MDN5205257.1"/>
    </source>
</evidence>
<dbReference type="CDD" id="cd00146">
    <property type="entry name" value="PKD"/>
    <property type="match status" value="3"/>
</dbReference>